<dbReference type="InParanoid" id="A0A409Y0S3"/>
<dbReference type="Proteomes" id="UP000284706">
    <property type="component" value="Unassembled WGS sequence"/>
</dbReference>
<protein>
    <submittedName>
        <fullName evidence="2">Uncharacterized protein</fullName>
    </submittedName>
</protein>
<evidence type="ECO:0000256" key="1">
    <source>
        <dbReference type="SAM" id="MobiDB-lite"/>
    </source>
</evidence>
<name>A0A409Y0S3_9AGAR</name>
<evidence type="ECO:0000313" key="3">
    <source>
        <dbReference type="Proteomes" id="UP000284706"/>
    </source>
</evidence>
<comment type="caution">
    <text evidence="2">The sequence shown here is derived from an EMBL/GenBank/DDBJ whole genome shotgun (WGS) entry which is preliminary data.</text>
</comment>
<sequence>MAANHMDEMGEFPPLPFKLLQSVHISLREGEALGVVNKAIIDSREEYGIPNSDAFQGEWETMHIGRKRGGSEVSKSSHASSGRDESPSKIQRM</sequence>
<keyword evidence="3" id="KW-1185">Reference proteome</keyword>
<evidence type="ECO:0000313" key="2">
    <source>
        <dbReference type="EMBL" id="PPQ96610.1"/>
    </source>
</evidence>
<reference evidence="2 3" key="1">
    <citation type="journal article" date="2018" name="Evol. Lett.">
        <title>Horizontal gene cluster transfer increased hallucinogenic mushroom diversity.</title>
        <authorList>
            <person name="Reynolds H.T."/>
            <person name="Vijayakumar V."/>
            <person name="Gluck-Thaler E."/>
            <person name="Korotkin H.B."/>
            <person name="Matheny P.B."/>
            <person name="Slot J.C."/>
        </authorList>
    </citation>
    <scope>NUCLEOTIDE SEQUENCE [LARGE SCALE GENOMIC DNA]</scope>
    <source>
        <strain evidence="2 3">SRW20</strain>
    </source>
</reference>
<feature type="region of interest" description="Disordered" evidence="1">
    <location>
        <begin position="63"/>
        <end position="93"/>
    </location>
</feature>
<accession>A0A409Y0S3</accession>
<organism evidence="2 3">
    <name type="scientific">Gymnopilus dilepis</name>
    <dbReference type="NCBI Taxonomy" id="231916"/>
    <lineage>
        <taxon>Eukaryota</taxon>
        <taxon>Fungi</taxon>
        <taxon>Dikarya</taxon>
        <taxon>Basidiomycota</taxon>
        <taxon>Agaricomycotina</taxon>
        <taxon>Agaricomycetes</taxon>
        <taxon>Agaricomycetidae</taxon>
        <taxon>Agaricales</taxon>
        <taxon>Agaricineae</taxon>
        <taxon>Hymenogastraceae</taxon>
        <taxon>Gymnopilus</taxon>
    </lineage>
</organism>
<dbReference type="EMBL" id="NHYE01001347">
    <property type="protein sequence ID" value="PPQ96610.1"/>
    <property type="molecule type" value="Genomic_DNA"/>
</dbReference>
<dbReference type="AlphaFoldDB" id="A0A409Y0S3"/>
<proteinExistence type="predicted"/>
<gene>
    <name evidence="2" type="ORF">CVT26_010743</name>
</gene>